<feature type="region of interest" description="Disordered" evidence="1">
    <location>
        <begin position="48"/>
        <end position="88"/>
    </location>
</feature>
<dbReference type="AlphaFoldDB" id="Q2HAH1"/>
<dbReference type="VEuPathDB" id="FungiDB:CHGG_02783"/>
<dbReference type="GeneID" id="4389075"/>
<name>Q2HAH1_CHAGB</name>
<dbReference type="HOGENOM" id="CLU_1156260_0_0_1"/>
<dbReference type="Proteomes" id="UP000001056">
    <property type="component" value="Unassembled WGS sequence"/>
</dbReference>
<proteinExistence type="predicted"/>
<accession>Q2HAH1</accession>
<protein>
    <submittedName>
        <fullName evidence="2">Uncharacterized protein</fullName>
    </submittedName>
</protein>
<feature type="compositionally biased region" description="Basic and acidic residues" evidence="1">
    <location>
        <begin position="182"/>
        <end position="213"/>
    </location>
</feature>
<feature type="region of interest" description="Disordered" evidence="1">
    <location>
        <begin position="147"/>
        <end position="240"/>
    </location>
</feature>
<sequence>MRQVWQEVGGLHHCSLVPPPSTKNSQQFTTRNHRQICAIAMEFLRLHSSGTSQRRHGYQGTHERRTRDDYTRSQRETRGKRQQRPAEIITCHEALGKGPVPRSKEKNDEFVQSWLQQTQSRHSRPSVTSYEKEPVQLTEQFWFETHGNNHRKRSRPLLESPPPPDRAKHIEYRFEKRARHKTREDKYDYKARETKKRVLDQESREHTQKEATGGKRQSSRHRCSVSSNTRNAVGVANGEY</sequence>
<organism evidence="2 3">
    <name type="scientific">Chaetomium globosum (strain ATCC 6205 / CBS 148.51 / DSM 1962 / NBRC 6347 / NRRL 1970)</name>
    <name type="common">Soil fungus</name>
    <dbReference type="NCBI Taxonomy" id="306901"/>
    <lineage>
        <taxon>Eukaryota</taxon>
        <taxon>Fungi</taxon>
        <taxon>Dikarya</taxon>
        <taxon>Ascomycota</taxon>
        <taxon>Pezizomycotina</taxon>
        <taxon>Sordariomycetes</taxon>
        <taxon>Sordariomycetidae</taxon>
        <taxon>Sordariales</taxon>
        <taxon>Chaetomiaceae</taxon>
        <taxon>Chaetomium</taxon>
    </lineage>
</organism>
<dbReference type="EMBL" id="CH408030">
    <property type="protein sequence ID" value="EAQ90848.1"/>
    <property type="molecule type" value="Genomic_DNA"/>
</dbReference>
<evidence type="ECO:0000313" key="3">
    <source>
        <dbReference type="Proteomes" id="UP000001056"/>
    </source>
</evidence>
<feature type="compositionally biased region" description="Basic and acidic residues" evidence="1">
    <location>
        <begin position="61"/>
        <end position="79"/>
    </location>
</feature>
<dbReference type="RefSeq" id="XP_001229299.1">
    <property type="nucleotide sequence ID" value="XM_001229298.1"/>
</dbReference>
<dbReference type="InParanoid" id="Q2HAH1"/>
<evidence type="ECO:0000256" key="1">
    <source>
        <dbReference type="SAM" id="MobiDB-lite"/>
    </source>
</evidence>
<evidence type="ECO:0000313" key="2">
    <source>
        <dbReference type="EMBL" id="EAQ90848.1"/>
    </source>
</evidence>
<gene>
    <name evidence="2" type="ORF">CHGG_02783</name>
</gene>
<keyword evidence="3" id="KW-1185">Reference proteome</keyword>
<feature type="compositionally biased region" description="Basic and acidic residues" evidence="1">
    <location>
        <begin position="165"/>
        <end position="175"/>
    </location>
</feature>
<reference evidence="3" key="1">
    <citation type="journal article" date="2015" name="Genome Announc.">
        <title>Draft genome sequence of the cellulolytic fungus Chaetomium globosum.</title>
        <authorList>
            <person name="Cuomo C.A."/>
            <person name="Untereiner W.A."/>
            <person name="Ma L.-J."/>
            <person name="Grabherr M."/>
            <person name="Birren B.W."/>
        </authorList>
    </citation>
    <scope>NUCLEOTIDE SEQUENCE [LARGE SCALE GENOMIC DNA]</scope>
    <source>
        <strain evidence="3">ATCC 6205 / CBS 148.51 / DSM 1962 / NBRC 6347 / NRRL 1970</strain>
    </source>
</reference>